<name>A0A9P1I8U1_9PELO</name>
<sequence>MNPLVFNGNKLRWKFEDIKNLTEETVLSNKFTIGPVDWVIKICLTTFKNVESLTVRLAYDSENKNDANWICEMKGQYKILRQSGAGNHLSRKNEACYHKEMFISHGLRMIKWKDFLSESESYIKDNAVIVEIDFNFRYYDFSKNIENITDMIVTVNDTEFHLNKWAMASRSDYFQNLIMNTKPAAMEKVKLEDITTGQFCLLLASFYPFFNIVSGKYHITMMEVARKFGVPSLHQKIEQYLLSDTKLKLIEKIKYADENDYEELMEKCIESLKTGVSIKNLQTDEMFHQLKETTKMDPVVNNANKIRWKFDDIKSLTEKYFVSDKFTIGPVDWIIKVAKEVTNEVEHLSAYLHFISANKNDKNWLCQVDGRFKLLKQDGAGEHKIGKLETCYHKGLFLSYGSDILKWADLLSDGNGFIKNDSIIVEVEFNARYFDFSKRIDGFTDIIVNVDKTDFHVNKGLLCSKSHYFYDLLVDKRCQESSIELSDLTTFEFCNIVANTSRFYGDYLDVKLDAQNMDLIELAKKYGVPSLHQKCEQYLISKKPKLELIEKLKYADANDYEELMTTCIESLETGVKIKNLQADARFVGLKEATKLRIMNRLLDFF</sequence>
<dbReference type="InterPro" id="IPR008974">
    <property type="entry name" value="TRAF-like"/>
</dbReference>
<dbReference type="EMBL" id="CANHGI010000001">
    <property type="protein sequence ID" value="CAI5440310.1"/>
    <property type="molecule type" value="Genomic_DNA"/>
</dbReference>
<dbReference type="Gene3D" id="3.30.710.10">
    <property type="entry name" value="Potassium Channel Kv1.1, Chain A"/>
    <property type="match status" value="2"/>
</dbReference>
<dbReference type="PANTHER" id="PTHR47022:SF1">
    <property type="entry name" value="BTB AND MATH DOMAIN-CONTAINING PROTEIN 36-RELATED"/>
    <property type="match status" value="1"/>
</dbReference>
<dbReference type="InterPro" id="IPR002083">
    <property type="entry name" value="MATH/TRAF_dom"/>
</dbReference>
<dbReference type="SMART" id="SM00225">
    <property type="entry name" value="BTB"/>
    <property type="match status" value="2"/>
</dbReference>
<dbReference type="SUPFAM" id="SSF49599">
    <property type="entry name" value="TRAF domain-like"/>
    <property type="match status" value="2"/>
</dbReference>
<dbReference type="PANTHER" id="PTHR47022">
    <property type="entry name" value="BTB AND MATH DOMAIN-CONTAINING PROTEIN 36-RELATED"/>
    <property type="match status" value="1"/>
</dbReference>
<dbReference type="InterPro" id="IPR000210">
    <property type="entry name" value="BTB/POZ_dom"/>
</dbReference>
<evidence type="ECO:0000259" key="2">
    <source>
        <dbReference type="PROSITE" id="PS50144"/>
    </source>
</evidence>
<dbReference type="SMART" id="SM00061">
    <property type="entry name" value="MATH"/>
    <property type="match status" value="2"/>
</dbReference>
<dbReference type="Pfam" id="PF22486">
    <property type="entry name" value="MATH_2"/>
    <property type="match status" value="2"/>
</dbReference>
<feature type="domain" description="BTB" evidence="1">
    <location>
        <begin position="444"/>
        <end position="512"/>
    </location>
</feature>
<dbReference type="Gene3D" id="2.60.210.10">
    <property type="entry name" value="Apoptosis, Tumor Necrosis Factor Receptor Associated Protein 2, Chain A"/>
    <property type="match status" value="2"/>
</dbReference>
<dbReference type="PROSITE" id="PS50144">
    <property type="entry name" value="MATH"/>
    <property type="match status" value="2"/>
</dbReference>
<evidence type="ECO:0008006" key="5">
    <source>
        <dbReference type="Google" id="ProtNLM"/>
    </source>
</evidence>
<evidence type="ECO:0000313" key="3">
    <source>
        <dbReference type="EMBL" id="CAI5440310.1"/>
    </source>
</evidence>
<dbReference type="PROSITE" id="PS50097">
    <property type="entry name" value="BTB"/>
    <property type="match status" value="2"/>
</dbReference>
<accession>A0A9P1I8U1</accession>
<gene>
    <name evidence="3" type="ORF">CAMP_LOCUS2947</name>
</gene>
<proteinExistence type="predicted"/>
<dbReference type="InterPro" id="IPR011333">
    <property type="entry name" value="SKP1/BTB/POZ_sf"/>
</dbReference>
<feature type="domain" description="MATH" evidence="2">
    <location>
        <begin position="303"/>
        <end position="429"/>
    </location>
</feature>
<dbReference type="OrthoDB" id="6425912at2759"/>
<evidence type="ECO:0000259" key="1">
    <source>
        <dbReference type="PROSITE" id="PS50097"/>
    </source>
</evidence>
<dbReference type="Proteomes" id="UP001152747">
    <property type="component" value="Unassembled WGS sequence"/>
</dbReference>
<organism evidence="3 4">
    <name type="scientific">Caenorhabditis angaria</name>
    <dbReference type="NCBI Taxonomy" id="860376"/>
    <lineage>
        <taxon>Eukaryota</taxon>
        <taxon>Metazoa</taxon>
        <taxon>Ecdysozoa</taxon>
        <taxon>Nematoda</taxon>
        <taxon>Chromadorea</taxon>
        <taxon>Rhabditida</taxon>
        <taxon>Rhabditina</taxon>
        <taxon>Rhabditomorpha</taxon>
        <taxon>Rhabditoidea</taxon>
        <taxon>Rhabditidae</taxon>
        <taxon>Peloderinae</taxon>
        <taxon>Caenorhabditis</taxon>
    </lineage>
</organism>
<evidence type="ECO:0000313" key="4">
    <source>
        <dbReference type="Proteomes" id="UP001152747"/>
    </source>
</evidence>
<protein>
    <recommendedName>
        <fullName evidence="5">BTB domain-containing protein</fullName>
    </recommendedName>
</protein>
<reference evidence="3" key="1">
    <citation type="submission" date="2022-11" db="EMBL/GenBank/DDBJ databases">
        <authorList>
            <person name="Kikuchi T."/>
        </authorList>
    </citation>
    <scope>NUCLEOTIDE SEQUENCE</scope>
    <source>
        <strain evidence="3">PS1010</strain>
    </source>
</reference>
<keyword evidence="4" id="KW-1185">Reference proteome</keyword>
<dbReference type="CDD" id="cd00121">
    <property type="entry name" value="MATH"/>
    <property type="match status" value="2"/>
</dbReference>
<dbReference type="AlphaFoldDB" id="A0A9P1I8U1"/>
<dbReference type="Pfam" id="PF00651">
    <property type="entry name" value="BTB"/>
    <property type="match status" value="2"/>
</dbReference>
<dbReference type="SUPFAM" id="SSF54695">
    <property type="entry name" value="POZ domain"/>
    <property type="match status" value="2"/>
</dbReference>
<dbReference type="CDD" id="cd18186">
    <property type="entry name" value="BTB_POZ_ZBTB_KLHL-like"/>
    <property type="match status" value="2"/>
</dbReference>
<feature type="domain" description="BTB" evidence="1">
    <location>
        <begin position="149"/>
        <end position="207"/>
    </location>
</feature>
<feature type="domain" description="MATH" evidence="2">
    <location>
        <begin position="8"/>
        <end position="134"/>
    </location>
</feature>
<comment type="caution">
    <text evidence="3">The sequence shown here is derived from an EMBL/GenBank/DDBJ whole genome shotgun (WGS) entry which is preliminary data.</text>
</comment>